<protein>
    <submittedName>
        <fullName evidence="1">Uncharacterized protein</fullName>
    </submittedName>
</protein>
<sequence length="176" mass="19278">MKTFTVFLSTAICLLLGTAPLTACAQQTEAHQMKQSYQSPGKPGSKTAINYKVSKERVAVGEPVQIFLTTSNIKQDITARLQTTDNLILSSDSLMTFKSGNQTQQTEEKVITVIPQTEGIHLLTIYAKDLSVAYEKPIAIQIVAGDKPIQDYLEINGTLEQQDDGETVISMPAEEK</sequence>
<organism evidence="1 2">
    <name type="scientific">Kangiella profundi</name>
    <dbReference type="NCBI Taxonomy" id="1561924"/>
    <lineage>
        <taxon>Bacteria</taxon>
        <taxon>Pseudomonadati</taxon>
        <taxon>Pseudomonadota</taxon>
        <taxon>Gammaproteobacteria</taxon>
        <taxon>Kangiellales</taxon>
        <taxon>Kangiellaceae</taxon>
        <taxon>Kangiella</taxon>
    </lineage>
</organism>
<dbReference type="RefSeq" id="WP_106647500.1">
    <property type="nucleotide sequence ID" value="NZ_BMGO01000001.1"/>
</dbReference>
<dbReference type="Proteomes" id="UP000232693">
    <property type="component" value="Chromosome"/>
</dbReference>
<dbReference type="AlphaFoldDB" id="A0A2K9AX50"/>
<reference evidence="1 2" key="1">
    <citation type="submission" date="2017-12" db="EMBL/GenBank/DDBJ databases">
        <title>Kangiella profundi FT102 completed genome.</title>
        <authorList>
            <person name="Xu J."/>
            <person name="Wang J."/>
            <person name="Lu Y."/>
        </authorList>
    </citation>
    <scope>NUCLEOTIDE SEQUENCE [LARGE SCALE GENOMIC DNA]</scope>
    <source>
        <strain evidence="1 2">FT102</strain>
    </source>
</reference>
<accession>A0A2K9AX50</accession>
<proteinExistence type="predicted"/>
<dbReference type="EMBL" id="CP025120">
    <property type="protein sequence ID" value="AUD79701.1"/>
    <property type="molecule type" value="Genomic_DNA"/>
</dbReference>
<keyword evidence="2" id="KW-1185">Reference proteome</keyword>
<dbReference type="OrthoDB" id="6194085at2"/>
<evidence type="ECO:0000313" key="2">
    <source>
        <dbReference type="Proteomes" id="UP000232693"/>
    </source>
</evidence>
<evidence type="ECO:0000313" key="1">
    <source>
        <dbReference type="EMBL" id="AUD79701.1"/>
    </source>
</evidence>
<dbReference type="KEGG" id="kpd:CW740_10765"/>
<gene>
    <name evidence="1" type="ORF">CW740_10765</name>
</gene>
<name>A0A2K9AX50_9GAMM</name>